<comment type="caution">
    <text evidence="1">The sequence shown here is derived from an EMBL/GenBank/DDBJ whole genome shotgun (WGS) entry which is preliminary data.</text>
</comment>
<name>A0A370DKS0_9GAMM</name>
<sequence>MRQFVNQTIGYGYIAKVKESLISADSLMQEGEFLDVPVEMMLFKEWGGRDFFHQAETIGDSWAVGSGFKCHRSLLGVCAGHGR</sequence>
<keyword evidence="2" id="KW-1185">Reference proteome</keyword>
<dbReference type="Proteomes" id="UP000254771">
    <property type="component" value="Unassembled WGS sequence"/>
</dbReference>
<proteinExistence type="predicted"/>
<evidence type="ECO:0000313" key="1">
    <source>
        <dbReference type="EMBL" id="RDH85489.1"/>
    </source>
</evidence>
<dbReference type="EMBL" id="QFXE01000013">
    <property type="protein sequence ID" value="RDH85489.1"/>
    <property type="molecule type" value="Genomic_DNA"/>
</dbReference>
<organism evidence="1 2">
    <name type="scientific">endosymbiont of Escarpia spicata</name>
    <dbReference type="NCBI Taxonomy" id="2200908"/>
    <lineage>
        <taxon>Bacteria</taxon>
        <taxon>Pseudomonadati</taxon>
        <taxon>Pseudomonadota</taxon>
        <taxon>Gammaproteobacteria</taxon>
        <taxon>sulfur-oxidizing symbionts</taxon>
    </lineage>
</organism>
<gene>
    <name evidence="1" type="ORF">DIZ78_11155</name>
</gene>
<reference evidence="1 2" key="1">
    <citation type="journal article" date="2018" name="ISME J.">
        <title>Endosymbiont genomes yield clues of tubeworm success.</title>
        <authorList>
            <person name="Li Y."/>
            <person name="Liles M.R."/>
            <person name="Halanych K.M."/>
        </authorList>
    </citation>
    <scope>NUCLEOTIDE SEQUENCE [LARGE SCALE GENOMIC DNA]</scope>
    <source>
        <strain evidence="1">A1462</strain>
    </source>
</reference>
<dbReference type="AlphaFoldDB" id="A0A370DKS0"/>
<protein>
    <submittedName>
        <fullName evidence="1">Uncharacterized protein</fullName>
    </submittedName>
</protein>
<accession>A0A370DKS0</accession>
<evidence type="ECO:0000313" key="2">
    <source>
        <dbReference type="Proteomes" id="UP000254771"/>
    </source>
</evidence>